<accession>A0A820MLC7</accession>
<feature type="non-terminal residue" evidence="1">
    <location>
        <position position="179"/>
    </location>
</feature>
<dbReference type="Proteomes" id="UP000663844">
    <property type="component" value="Unassembled WGS sequence"/>
</dbReference>
<comment type="caution">
    <text evidence="1">The sequence shown here is derived from an EMBL/GenBank/DDBJ whole genome shotgun (WGS) entry which is preliminary data.</text>
</comment>
<name>A0A820MLC7_9BILA</name>
<feature type="non-terminal residue" evidence="1">
    <location>
        <position position="1"/>
    </location>
</feature>
<proteinExistence type="predicted"/>
<evidence type="ECO:0000313" key="2">
    <source>
        <dbReference type="Proteomes" id="UP000663844"/>
    </source>
</evidence>
<dbReference type="EMBL" id="CAJOAZ010023504">
    <property type="protein sequence ID" value="CAF4376059.1"/>
    <property type="molecule type" value="Genomic_DNA"/>
</dbReference>
<organism evidence="1 2">
    <name type="scientific">Adineta steineri</name>
    <dbReference type="NCBI Taxonomy" id="433720"/>
    <lineage>
        <taxon>Eukaryota</taxon>
        <taxon>Metazoa</taxon>
        <taxon>Spiralia</taxon>
        <taxon>Gnathifera</taxon>
        <taxon>Rotifera</taxon>
        <taxon>Eurotatoria</taxon>
        <taxon>Bdelloidea</taxon>
        <taxon>Adinetida</taxon>
        <taxon>Adinetidae</taxon>
        <taxon>Adineta</taxon>
    </lineage>
</organism>
<dbReference type="AlphaFoldDB" id="A0A820MLC7"/>
<reference evidence="1" key="1">
    <citation type="submission" date="2021-02" db="EMBL/GenBank/DDBJ databases">
        <authorList>
            <person name="Nowell W R."/>
        </authorList>
    </citation>
    <scope>NUCLEOTIDE SEQUENCE</scope>
</reference>
<sequence>MSLKTKTVEIFSNKYIQQIENAQIQFPENLNLTKNSKISIRSIIEPLASFGIANTNLSRLVTFSIIEENEISIQTNINHPIEIIIPRDPNLIIPSMILQNVTPMNFTPYNQLFHFHYLDITSSLSISIHFEIQPLNISLAYLFIYKFDQLPQLNTSINTIDGWALFCPLNLTNETLYKY</sequence>
<protein>
    <submittedName>
        <fullName evidence="1">Uncharacterized protein</fullName>
    </submittedName>
</protein>
<evidence type="ECO:0000313" key="1">
    <source>
        <dbReference type="EMBL" id="CAF4376059.1"/>
    </source>
</evidence>
<gene>
    <name evidence="1" type="ORF">OXD698_LOCUS50108</name>
</gene>